<proteinExistence type="predicted"/>
<evidence type="ECO:0000256" key="1">
    <source>
        <dbReference type="SAM" id="SignalP"/>
    </source>
</evidence>
<dbReference type="PROSITE" id="PS51257">
    <property type="entry name" value="PROKAR_LIPOPROTEIN"/>
    <property type="match status" value="1"/>
</dbReference>
<evidence type="ECO:0000313" key="3">
    <source>
        <dbReference type="Proteomes" id="UP000652681"/>
    </source>
</evidence>
<evidence type="ECO:0008006" key="4">
    <source>
        <dbReference type="Google" id="ProtNLM"/>
    </source>
</evidence>
<dbReference type="Proteomes" id="UP000652681">
    <property type="component" value="Unassembled WGS sequence"/>
</dbReference>
<gene>
    <name evidence="2" type="ORF">H9Y05_08210</name>
</gene>
<dbReference type="AlphaFoldDB" id="A0A8J6P5U8"/>
<dbReference type="EMBL" id="JACVEL010000004">
    <property type="protein sequence ID" value="MBC9812454.1"/>
    <property type="molecule type" value="Genomic_DNA"/>
</dbReference>
<feature type="chain" id="PRO_5035319731" description="Lipoprotein" evidence="1">
    <location>
        <begin position="20"/>
        <end position="153"/>
    </location>
</feature>
<organism evidence="2 3">
    <name type="scientific">Taishania pollutisoli</name>
    <dbReference type="NCBI Taxonomy" id="2766479"/>
    <lineage>
        <taxon>Bacteria</taxon>
        <taxon>Pseudomonadati</taxon>
        <taxon>Bacteroidota</taxon>
        <taxon>Flavobacteriia</taxon>
        <taxon>Flavobacteriales</taxon>
        <taxon>Crocinitomicaceae</taxon>
        <taxon>Taishania</taxon>
    </lineage>
</organism>
<accession>A0A8J6P5U8</accession>
<sequence length="153" mass="16209">MNKRSLAIAAITGMCSAFMFVSCKKDGCTDAAATNYEEKAKKDDGSCKYAVTDSRDQIVGNYLITDSVFVGGVFSEQKVYVLQVTKGGTKKDTLYINNFWNEGGSLQAITAGTNFSIPSQTGLSGLGKVTGSTMTFTIEQGGGSEHKGKGTKQ</sequence>
<dbReference type="RefSeq" id="WP_163489659.1">
    <property type="nucleotide sequence ID" value="NZ_JACVEL010000004.1"/>
</dbReference>
<comment type="caution">
    <text evidence="2">The sequence shown here is derived from an EMBL/GenBank/DDBJ whole genome shotgun (WGS) entry which is preliminary data.</text>
</comment>
<protein>
    <recommendedName>
        <fullName evidence="4">Lipoprotein</fullName>
    </recommendedName>
</protein>
<reference evidence="2" key="1">
    <citation type="submission" date="2020-09" db="EMBL/GenBank/DDBJ databases">
        <title>Taishania pollutisoli gen. nov., sp. nov., Isolated from Tetrabromobisphenol A-Contaminated Soil.</title>
        <authorList>
            <person name="Chen Q."/>
        </authorList>
    </citation>
    <scope>NUCLEOTIDE SEQUENCE</scope>
    <source>
        <strain evidence="2">CZZ-1</strain>
    </source>
</reference>
<evidence type="ECO:0000313" key="2">
    <source>
        <dbReference type="EMBL" id="MBC9812454.1"/>
    </source>
</evidence>
<feature type="signal peptide" evidence="1">
    <location>
        <begin position="1"/>
        <end position="19"/>
    </location>
</feature>
<name>A0A8J6P5U8_9FLAO</name>
<keyword evidence="1" id="KW-0732">Signal</keyword>
<keyword evidence="3" id="KW-1185">Reference proteome</keyword>